<dbReference type="InterPro" id="IPR027558">
    <property type="entry name" value="Pre_pil_HX9DG_C"/>
</dbReference>
<dbReference type="Pfam" id="PF07596">
    <property type="entry name" value="SBP_bac_10"/>
    <property type="match status" value="1"/>
</dbReference>
<dbReference type="NCBIfam" id="TIGR02532">
    <property type="entry name" value="IV_pilin_GFxxxE"/>
    <property type="match status" value="1"/>
</dbReference>
<accession>A0A517TZ51</accession>
<evidence type="ECO:0000313" key="3">
    <source>
        <dbReference type="Proteomes" id="UP000317909"/>
    </source>
</evidence>
<dbReference type="PANTHER" id="PTHR30093:SF2">
    <property type="entry name" value="TYPE II SECRETION SYSTEM PROTEIN H"/>
    <property type="match status" value="1"/>
</dbReference>
<dbReference type="InterPro" id="IPR011453">
    <property type="entry name" value="DUF1559"/>
</dbReference>
<dbReference type="PANTHER" id="PTHR30093">
    <property type="entry name" value="GENERAL SECRETION PATHWAY PROTEIN G"/>
    <property type="match status" value="1"/>
</dbReference>
<dbReference type="Gene3D" id="3.30.700.10">
    <property type="entry name" value="Glycoprotein, Type 4 Pilin"/>
    <property type="match status" value="1"/>
</dbReference>
<dbReference type="AlphaFoldDB" id="A0A517TZ51"/>
<dbReference type="InterPro" id="IPR045584">
    <property type="entry name" value="Pilin-like"/>
</dbReference>
<dbReference type="RefSeq" id="WP_246133666.1">
    <property type="nucleotide sequence ID" value="NZ_CP036339.1"/>
</dbReference>
<sequence>MGRRHAFTLVELLVVIAIIGVLVALLLPAIQAARETARRGQCLNNLKQIGIATQNYHDTFGQLPPSFVTQVAMPFDSWSIQARLLPYLEQGNIFKGIDFKVTYKDPRQVVNGQQITSLPVSVFRCPSEINVNQRVDGSTIWSPLNYGANLGTWLVYDPVTQKGGDGAFAANGTHGFDGVTDGTSQTLCFTEIKTYQPYFRESGTPNEANAPIPSDAVTVIGYGGSFKPDSGHTEWTDARAHQTGVTMVFTPNSIVTYSSDSGPYDVDFTSAREGHSATNRTYAAVTARSHHPGIVNAGLLDGSVRAINDEIAIQTWRSVATRAGDEVVREF</sequence>
<dbReference type="EMBL" id="CP036339">
    <property type="protein sequence ID" value="QDT73647.1"/>
    <property type="molecule type" value="Genomic_DNA"/>
</dbReference>
<name>A0A517TZ51_9BACT</name>
<proteinExistence type="predicted"/>
<keyword evidence="3" id="KW-1185">Reference proteome</keyword>
<dbReference type="KEGG" id="llh:I41_28370"/>
<evidence type="ECO:0000259" key="1">
    <source>
        <dbReference type="Pfam" id="PF07596"/>
    </source>
</evidence>
<organism evidence="2 3">
    <name type="scientific">Lacipirellula limnantheis</name>
    <dbReference type="NCBI Taxonomy" id="2528024"/>
    <lineage>
        <taxon>Bacteria</taxon>
        <taxon>Pseudomonadati</taxon>
        <taxon>Planctomycetota</taxon>
        <taxon>Planctomycetia</taxon>
        <taxon>Pirellulales</taxon>
        <taxon>Lacipirellulaceae</taxon>
        <taxon>Lacipirellula</taxon>
    </lineage>
</organism>
<evidence type="ECO:0000313" key="2">
    <source>
        <dbReference type="EMBL" id="QDT73647.1"/>
    </source>
</evidence>
<dbReference type="Pfam" id="PF07963">
    <property type="entry name" value="N_methyl"/>
    <property type="match status" value="1"/>
</dbReference>
<protein>
    <recommendedName>
        <fullName evidence="1">DUF1559 domain-containing protein</fullName>
    </recommendedName>
</protein>
<reference evidence="2 3" key="1">
    <citation type="submission" date="2019-02" db="EMBL/GenBank/DDBJ databases">
        <title>Deep-cultivation of Planctomycetes and their phenomic and genomic characterization uncovers novel biology.</title>
        <authorList>
            <person name="Wiegand S."/>
            <person name="Jogler M."/>
            <person name="Boedeker C."/>
            <person name="Pinto D."/>
            <person name="Vollmers J."/>
            <person name="Rivas-Marin E."/>
            <person name="Kohn T."/>
            <person name="Peeters S.H."/>
            <person name="Heuer A."/>
            <person name="Rast P."/>
            <person name="Oberbeckmann S."/>
            <person name="Bunk B."/>
            <person name="Jeske O."/>
            <person name="Meyerdierks A."/>
            <person name="Storesund J.E."/>
            <person name="Kallscheuer N."/>
            <person name="Luecker S."/>
            <person name="Lage O.M."/>
            <person name="Pohl T."/>
            <person name="Merkel B.J."/>
            <person name="Hornburger P."/>
            <person name="Mueller R.-W."/>
            <person name="Bruemmer F."/>
            <person name="Labrenz M."/>
            <person name="Spormann A.M."/>
            <person name="Op den Camp H."/>
            <person name="Overmann J."/>
            <person name="Amann R."/>
            <person name="Jetten M.S.M."/>
            <person name="Mascher T."/>
            <person name="Medema M.H."/>
            <person name="Devos D.P."/>
            <person name="Kaster A.-K."/>
            <person name="Ovreas L."/>
            <person name="Rohde M."/>
            <person name="Galperin M.Y."/>
            <person name="Jogler C."/>
        </authorList>
    </citation>
    <scope>NUCLEOTIDE SEQUENCE [LARGE SCALE GENOMIC DNA]</scope>
    <source>
        <strain evidence="2 3">I41</strain>
    </source>
</reference>
<dbReference type="InterPro" id="IPR012902">
    <property type="entry name" value="N_methyl_site"/>
</dbReference>
<dbReference type="Proteomes" id="UP000317909">
    <property type="component" value="Chromosome"/>
</dbReference>
<gene>
    <name evidence="2" type="ORF">I41_28370</name>
</gene>
<feature type="domain" description="DUF1559" evidence="1">
    <location>
        <begin position="31"/>
        <end position="312"/>
    </location>
</feature>
<dbReference type="SUPFAM" id="SSF54523">
    <property type="entry name" value="Pili subunits"/>
    <property type="match status" value="1"/>
</dbReference>
<dbReference type="NCBIfam" id="TIGR04294">
    <property type="entry name" value="pre_pil_HX9DG"/>
    <property type="match status" value="1"/>
</dbReference>